<dbReference type="InterPro" id="IPR002110">
    <property type="entry name" value="Ankyrin_rpt"/>
</dbReference>
<feature type="compositionally biased region" description="Polar residues" evidence="1">
    <location>
        <begin position="52"/>
        <end position="71"/>
    </location>
</feature>
<comment type="caution">
    <text evidence="2">The sequence shown here is derived from an EMBL/GenBank/DDBJ whole genome shotgun (WGS) entry which is preliminary data.</text>
</comment>
<dbReference type="Gene3D" id="1.25.40.20">
    <property type="entry name" value="Ankyrin repeat-containing domain"/>
    <property type="match status" value="1"/>
</dbReference>
<protein>
    <submittedName>
        <fullName evidence="2">Uncharacterized protein</fullName>
    </submittedName>
</protein>
<sequence>MIPSISQCSDRYQVPTKNEQPPSNPPIKKVRSAPSLRDMEICPLPPSSPPLQMSTSKSVPSNIQNPSTTCVDPTANEVRPVNNVDFGLLTQSNVCSFNAFKTNSMNTSNPIHYINGPNPMHNDSSSASSSVSGSSCSSLHSPLAPPPHPVVSHAPPSTSVPPSHAAKPSSPTSPAEIVKGLLRETEYPYNPKPSLSVMNVYNNYKDYDLQVLKAVRSGDVESLKRMKEEGVNVGCCNKFGESTLHLACRRGHLPIVTFLVLTCSVSPYICDDFGRTPLHDAFWTSLPQTEIVRFLLQREPRLVELEDKRGVTGMGYARKEHWSVWEEFFKNEGKGFFKVKMGEGIIG</sequence>
<accession>A0A9W7F057</accession>
<evidence type="ECO:0000313" key="3">
    <source>
        <dbReference type="Proteomes" id="UP001165160"/>
    </source>
</evidence>
<feature type="region of interest" description="Disordered" evidence="1">
    <location>
        <begin position="111"/>
        <end position="174"/>
    </location>
</feature>
<feature type="compositionally biased region" description="Low complexity" evidence="1">
    <location>
        <begin position="150"/>
        <end position="165"/>
    </location>
</feature>
<feature type="region of interest" description="Disordered" evidence="1">
    <location>
        <begin position="1"/>
        <end position="35"/>
    </location>
</feature>
<dbReference type="Proteomes" id="UP001165160">
    <property type="component" value="Unassembled WGS sequence"/>
</dbReference>
<evidence type="ECO:0000313" key="2">
    <source>
        <dbReference type="EMBL" id="GMH98824.1"/>
    </source>
</evidence>
<name>A0A9W7F057_9STRA</name>
<feature type="compositionally biased region" description="Polar residues" evidence="1">
    <location>
        <begin position="1"/>
        <end position="21"/>
    </location>
</feature>
<keyword evidence="3" id="KW-1185">Reference proteome</keyword>
<feature type="region of interest" description="Disordered" evidence="1">
    <location>
        <begin position="49"/>
        <end position="75"/>
    </location>
</feature>
<dbReference type="EMBL" id="BRXX01000226">
    <property type="protein sequence ID" value="GMH98824.1"/>
    <property type="molecule type" value="Genomic_DNA"/>
</dbReference>
<feature type="compositionally biased region" description="Low complexity" evidence="1">
    <location>
        <begin position="124"/>
        <end position="142"/>
    </location>
</feature>
<dbReference type="InterPro" id="IPR036770">
    <property type="entry name" value="Ankyrin_rpt-contain_sf"/>
</dbReference>
<dbReference type="PANTHER" id="PTHR22677">
    <property type="entry name" value="ANKYRIN REPEAT DOMAIN-CONTAINING PROTEIN 60"/>
    <property type="match status" value="1"/>
</dbReference>
<dbReference type="InterPro" id="IPR039323">
    <property type="entry name" value="ANKRD_45/46/60"/>
</dbReference>
<dbReference type="PANTHER" id="PTHR22677:SF4">
    <property type="entry name" value="USHER SYNDROME TYPE-1G PROTEIN-LIKE PROTEIN"/>
    <property type="match status" value="1"/>
</dbReference>
<dbReference type="SUPFAM" id="SSF48403">
    <property type="entry name" value="Ankyrin repeat"/>
    <property type="match status" value="1"/>
</dbReference>
<dbReference type="AlphaFoldDB" id="A0A9W7F057"/>
<reference evidence="3" key="1">
    <citation type="journal article" date="2023" name="Commun. Biol.">
        <title>Genome analysis of Parmales, the sister group of diatoms, reveals the evolutionary specialization of diatoms from phago-mixotrophs to photoautotrophs.</title>
        <authorList>
            <person name="Ban H."/>
            <person name="Sato S."/>
            <person name="Yoshikawa S."/>
            <person name="Yamada K."/>
            <person name="Nakamura Y."/>
            <person name="Ichinomiya M."/>
            <person name="Sato N."/>
            <person name="Blanc-Mathieu R."/>
            <person name="Endo H."/>
            <person name="Kuwata A."/>
            <person name="Ogata H."/>
        </authorList>
    </citation>
    <scope>NUCLEOTIDE SEQUENCE [LARGE SCALE GENOMIC DNA]</scope>
    <source>
        <strain evidence="3">NIES 3699</strain>
    </source>
</reference>
<organism evidence="2 3">
    <name type="scientific">Triparma verrucosa</name>
    <dbReference type="NCBI Taxonomy" id="1606542"/>
    <lineage>
        <taxon>Eukaryota</taxon>
        <taxon>Sar</taxon>
        <taxon>Stramenopiles</taxon>
        <taxon>Ochrophyta</taxon>
        <taxon>Bolidophyceae</taxon>
        <taxon>Parmales</taxon>
        <taxon>Triparmaceae</taxon>
        <taxon>Triparma</taxon>
    </lineage>
</organism>
<gene>
    <name evidence="2" type="ORF">TrVE_jg7242</name>
</gene>
<dbReference type="SMART" id="SM00248">
    <property type="entry name" value="ANK"/>
    <property type="match status" value="3"/>
</dbReference>
<dbReference type="Pfam" id="PF12796">
    <property type="entry name" value="Ank_2"/>
    <property type="match status" value="1"/>
</dbReference>
<evidence type="ECO:0000256" key="1">
    <source>
        <dbReference type="SAM" id="MobiDB-lite"/>
    </source>
</evidence>
<proteinExistence type="predicted"/>